<dbReference type="EMBL" id="LFIW01002278">
    <property type="protein sequence ID" value="KZL76607.1"/>
    <property type="molecule type" value="Genomic_DNA"/>
</dbReference>
<protein>
    <submittedName>
        <fullName evidence="1">Phytanoyl-dioxygenase family protein</fullName>
    </submittedName>
</protein>
<evidence type="ECO:0000313" key="2">
    <source>
        <dbReference type="Proteomes" id="UP000076584"/>
    </source>
</evidence>
<organism evidence="1 2">
    <name type="scientific">Colletotrichum incanum</name>
    <name type="common">Soybean anthracnose fungus</name>
    <dbReference type="NCBI Taxonomy" id="1573173"/>
    <lineage>
        <taxon>Eukaryota</taxon>
        <taxon>Fungi</taxon>
        <taxon>Dikarya</taxon>
        <taxon>Ascomycota</taxon>
        <taxon>Pezizomycotina</taxon>
        <taxon>Sordariomycetes</taxon>
        <taxon>Hypocreomycetidae</taxon>
        <taxon>Glomerellales</taxon>
        <taxon>Glomerellaceae</taxon>
        <taxon>Colletotrichum</taxon>
        <taxon>Colletotrichum spaethianum species complex</taxon>
    </lineage>
</organism>
<reference evidence="1 2" key="1">
    <citation type="submission" date="2015-06" db="EMBL/GenBank/DDBJ databases">
        <title>Survival trade-offs in plant roots during colonization by closely related pathogenic and mutualistic fungi.</title>
        <authorList>
            <person name="Hacquard S."/>
            <person name="Kracher B."/>
            <person name="Hiruma K."/>
            <person name="Weinman A."/>
            <person name="Muench P."/>
            <person name="Garrido Oter R."/>
            <person name="Ver Loren van Themaat E."/>
            <person name="Dallerey J.-F."/>
            <person name="Damm U."/>
            <person name="Henrissat B."/>
            <person name="Lespinet O."/>
            <person name="Thon M."/>
            <person name="Kemen E."/>
            <person name="McHardy A.C."/>
            <person name="Schulze-Lefert P."/>
            <person name="O'Connell R.J."/>
        </authorList>
    </citation>
    <scope>NUCLEOTIDE SEQUENCE [LARGE SCALE GENOMIC DNA]</scope>
    <source>
        <strain evidence="1 2">MAFF 238704</strain>
    </source>
</reference>
<keyword evidence="1" id="KW-0560">Oxidoreductase</keyword>
<dbReference type="GO" id="GO:0051213">
    <property type="term" value="F:dioxygenase activity"/>
    <property type="evidence" value="ECO:0007669"/>
    <property type="project" value="UniProtKB-KW"/>
</dbReference>
<dbReference type="Gene3D" id="2.60.120.620">
    <property type="entry name" value="q2cbj1_9rhob like domain"/>
    <property type="match status" value="1"/>
</dbReference>
<dbReference type="SUPFAM" id="SSF51197">
    <property type="entry name" value="Clavaminate synthase-like"/>
    <property type="match status" value="1"/>
</dbReference>
<dbReference type="PANTHER" id="PTHR37563">
    <property type="entry name" value="PHYTANOYL-COA DIOXYGENASE FAMILY PROTEIN (AFU_ORTHOLOGUE AFUA_2G03330)"/>
    <property type="match status" value="1"/>
</dbReference>
<dbReference type="PANTHER" id="PTHR37563:SF2">
    <property type="entry name" value="PHYTANOYL-COA DIOXYGENASE FAMILY PROTEIN (AFU_ORTHOLOGUE AFUA_2G03330)"/>
    <property type="match status" value="1"/>
</dbReference>
<keyword evidence="2" id="KW-1185">Reference proteome</keyword>
<dbReference type="InterPro" id="IPR051961">
    <property type="entry name" value="Fungal_Metabolite_Diox"/>
</dbReference>
<dbReference type="Pfam" id="PF05721">
    <property type="entry name" value="PhyH"/>
    <property type="match status" value="1"/>
</dbReference>
<accession>A0A166XH81</accession>
<proteinExistence type="predicted"/>
<comment type="caution">
    <text evidence="1">The sequence shown here is derived from an EMBL/GenBank/DDBJ whole genome shotgun (WGS) entry which is preliminary data.</text>
</comment>
<dbReference type="Proteomes" id="UP000076584">
    <property type="component" value="Unassembled WGS sequence"/>
</dbReference>
<keyword evidence="1" id="KW-0223">Dioxygenase</keyword>
<dbReference type="STRING" id="1573173.A0A166XH81"/>
<sequence>MAIVPPSKTFTPGLEFKNRQYFDPAEKFQIEAAAALRIVGDKLSVLGEVKALVKLTFGDVTYSNPPIFIDAREREVQLLKSVAADVDPDVQVIIKPEYIIRFHEGTLDPRMGLFMDARTYEPSTPKGNIPKLIRFADLLSKSPPRLLGEVKNLHGLTLPQPTEDIEQIKRDLIQFGYGLVKNALSPREVDIIKKAVLEQAAGERQAGVATFDGGPDGPNQRVWNLINKGDEFIDLLNHPLIDAIIPWFLGDHAHISTLSANIARPGNVPMQLHTDQSSKTPPQRELAMGLNISFYLVDTTNVNGATRVYPGSHRGNVAPSDIWTVEGSIAAEGPAGTAVVFDNRLWHTTGPNRATEGELERPVILLHFVRSFVRAGENHYLSLRKDVEAKLPDRQKAFFGFRKIPGMGSVEGNTAPGFVTRTDNAIGALRVS</sequence>
<dbReference type="AlphaFoldDB" id="A0A166XH81"/>
<gene>
    <name evidence="1" type="ORF">CI238_03665</name>
</gene>
<evidence type="ECO:0000313" key="1">
    <source>
        <dbReference type="EMBL" id="KZL76607.1"/>
    </source>
</evidence>
<dbReference type="InterPro" id="IPR008775">
    <property type="entry name" value="Phytyl_CoA_dOase-like"/>
</dbReference>
<name>A0A166XH81_COLIC</name>
<dbReference type="OrthoDB" id="445007at2759"/>